<dbReference type="RefSeq" id="XP_037196659.1">
    <property type="nucleotide sequence ID" value="XM_037332505.1"/>
</dbReference>
<protein>
    <submittedName>
        <fullName evidence="1">Uncharacterized protein</fullName>
    </submittedName>
</protein>
<evidence type="ECO:0000313" key="1">
    <source>
        <dbReference type="EMBL" id="KAF5877713.1"/>
    </source>
</evidence>
<accession>A0A8H6EMH8</accession>
<dbReference type="Proteomes" id="UP000531561">
    <property type="component" value="Unassembled WGS sequence"/>
</dbReference>
<proteinExistence type="predicted"/>
<dbReference type="GeneID" id="59256197"/>
<name>A0A8H6EMH8_9HELO</name>
<gene>
    <name evidence="1" type="ORF">Bfra_002080</name>
</gene>
<comment type="caution">
    <text evidence="1">The sequence shown here is derived from an EMBL/GenBank/DDBJ whole genome shotgun (WGS) entry which is preliminary data.</text>
</comment>
<evidence type="ECO:0000313" key="2">
    <source>
        <dbReference type="Proteomes" id="UP000531561"/>
    </source>
</evidence>
<sequence length="98" mass="11237">MQTCTAFFQLPDKTTTYDLWRLSCHLLSFEVPFHFETSAGWLTEKNIKGFSTFAKTLRRSEAAQCESVWKKGWEIKMSSSKGRETLTGFAMATNRISV</sequence>
<keyword evidence="2" id="KW-1185">Reference proteome</keyword>
<dbReference type="AlphaFoldDB" id="A0A8H6EMH8"/>
<organism evidence="1 2">
    <name type="scientific">Botrytis fragariae</name>
    <dbReference type="NCBI Taxonomy" id="1964551"/>
    <lineage>
        <taxon>Eukaryota</taxon>
        <taxon>Fungi</taxon>
        <taxon>Dikarya</taxon>
        <taxon>Ascomycota</taxon>
        <taxon>Pezizomycotina</taxon>
        <taxon>Leotiomycetes</taxon>
        <taxon>Helotiales</taxon>
        <taxon>Sclerotiniaceae</taxon>
        <taxon>Botrytis</taxon>
    </lineage>
</organism>
<dbReference type="EMBL" id="JABFCT010000003">
    <property type="protein sequence ID" value="KAF5877713.1"/>
    <property type="molecule type" value="Genomic_DNA"/>
</dbReference>
<reference evidence="1 2" key="1">
    <citation type="journal article" date="2020" name="Phytopathology">
        <title>A high-quality genome resource of Botrytis fragariae, a new and rapidly spreading fungal pathogen causing strawberry gray mold in the U.S.A.</title>
        <authorList>
            <person name="Wu Y."/>
            <person name="Saski C.A."/>
            <person name="Schnabel G."/>
            <person name="Xiao S."/>
            <person name="Hu M."/>
        </authorList>
    </citation>
    <scope>NUCLEOTIDE SEQUENCE [LARGE SCALE GENOMIC DNA]</scope>
    <source>
        <strain evidence="1 2">BVB16</strain>
    </source>
</reference>